<dbReference type="InterPro" id="IPR036691">
    <property type="entry name" value="Endo/exonu/phosph_ase_sf"/>
</dbReference>
<protein>
    <submittedName>
        <fullName evidence="2">Endonuclease/Exonuclease/phosphatase family</fullName>
    </submittedName>
</protein>
<evidence type="ECO:0000313" key="3">
    <source>
        <dbReference type="Proteomes" id="UP000315112"/>
    </source>
</evidence>
<dbReference type="InterPro" id="IPR005135">
    <property type="entry name" value="Endo/exonuclease/phosphatase"/>
</dbReference>
<dbReference type="Gene3D" id="3.60.10.10">
    <property type="entry name" value="Endonuclease/exonuclease/phosphatase"/>
    <property type="match status" value="1"/>
</dbReference>
<dbReference type="Proteomes" id="UP000315112">
    <property type="component" value="Unassembled WGS sequence"/>
</dbReference>
<dbReference type="SUPFAM" id="SSF56219">
    <property type="entry name" value="DNase I-like"/>
    <property type="match status" value="1"/>
</dbReference>
<keyword evidence="2" id="KW-0378">Hydrolase</keyword>
<gene>
    <name evidence="2" type="ORF">IP92_04418</name>
</gene>
<accession>A0A562PJB0</accession>
<feature type="domain" description="Endonuclease/exonuclease/phosphatase" evidence="1">
    <location>
        <begin position="45"/>
        <end position="220"/>
    </location>
</feature>
<keyword evidence="2" id="KW-0255">Endonuclease</keyword>
<keyword evidence="2" id="KW-0540">Nuclease</keyword>
<keyword evidence="2" id="KW-0269">Exonuclease</keyword>
<dbReference type="EMBL" id="VLKW01000009">
    <property type="protein sequence ID" value="TWI44468.1"/>
    <property type="molecule type" value="Genomic_DNA"/>
</dbReference>
<dbReference type="GO" id="GO:0004527">
    <property type="term" value="F:exonuclease activity"/>
    <property type="evidence" value="ECO:0007669"/>
    <property type="project" value="UniProtKB-KW"/>
</dbReference>
<evidence type="ECO:0000259" key="1">
    <source>
        <dbReference type="Pfam" id="PF03372"/>
    </source>
</evidence>
<dbReference type="GO" id="GO:0004519">
    <property type="term" value="F:endonuclease activity"/>
    <property type="evidence" value="ECO:0007669"/>
    <property type="project" value="UniProtKB-KW"/>
</dbReference>
<dbReference type="RefSeq" id="WP_199271830.1">
    <property type="nucleotide sequence ID" value="NZ_CP046904.1"/>
</dbReference>
<name>A0A562PJB0_9BURK</name>
<comment type="caution">
    <text evidence="2">The sequence shown here is derived from an EMBL/GenBank/DDBJ whole genome shotgun (WGS) entry which is preliminary data.</text>
</comment>
<proteinExistence type="predicted"/>
<organism evidence="2 3">
    <name type="scientific">Pseudoduganella flava</name>
    <dbReference type="NCBI Taxonomy" id="871742"/>
    <lineage>
        <taxon>Bacteria</taxon>
        <taxon>Pseudomonadati</taxon>
        <taxon>Pseudomonadota</taxon>
        <taxon>Betaproteobacteria</taxon>
        <taxon>Burkholderiales</taxon>
        <taxon>Oxalobacteraceae</taxon>
        <taxon>Telluria group</taxon>
        <taxon>Pseudoduganella</taxon>
    </lineage>
</organism>
<sequence length="368" mass="42263">MPMYWQLKSWKTADRHRTIDHLTKLRALLAQTVPRRTATDTLLVATWNVRDFDSNKFGHGPRLAESFHYIAEVVSAFDLVAMQEVNEDMRPFEKVMDLLGPAWRYIATDITEGPSGNGERMVFLFDSTKVQFKHIAGEVVLPRAGLIDGEHQPARSPFLVRFQSGWFKFNLCTVHTYYGETSGAGYARRVAEIDAVAGFLQKRAANDGENYMLLGDMNVIGPGDATMEALKKHRFQLPSDLTLDNDELRWASNIGGDKRYDQIAFHVRKDELELGPSANNAGVLNYYKAVYTEDEAETYFPLQRTNKKWPDTPEGRKKYYNKEWRTWQMSDHLPLFVELKIDFTDKYLQRIRAGAQPVDRPRPDATDD</sequence>
<reference evidence="2 3" key="1">
    <citation type="journal article" date="2015" name="Stand. Genomic Sci.">
        <title>Genomic Encyclopedia of Bacterial and Archaeal Type Strains, Phase III: the genomes of soil and plant-associated and newly described type strains.</title>
        <authorList>
            <person name="Whitman W.B."/>
            <person name="Woyke T."/>
            <person name="Klenk H.P."/>
            <person name="Zhou Y."/>
            <person name="Lilburn T.G."/>
            <person name="Beck B.J."/>
            <person name="De Vos P."/>
            <person name="Vandamme P."/>
            <person name="Eisen J.A."/>
            <person name="Garrity G."/>
            <person name="Hugenholtz P."/>
            <person name="Kyrpides N.C."/>
        </authorList>
    </citation>
    <scope>NUCLEOTIDE SEQUENCE [LARGE SCALE GENOMIC DNA]</scope>
    <source>
        <strain evidence="2 3">CGMCC 1.10685</strain>
    </source>
</reference>
<dbReference type="Pfam" id="PF03372">
    <property type="entry name" value="Exo_endo_phos"/>
    <property type="match status" value="1"/>
</dbReference>
<dbReference type="AlphaFoldDB" id="A0A562PJB0"/>
<dbReference type="CDD" id="cd10283">
    <property type="entry name" value="MnuA_DNase1-like"/>
    <property type="match status" value="1"/>
</dbReference>
<evidence type="ECO:0000313" key="2">
    <source>
        <dbReference type="EMBL" id="TWI44468.1"/>
    </source>
</evidence>